<accession>A0A829Y8G0</accession>
<name>A0A829Y8G0_9GAMM</name>
<dbReference type="Proteomes" id="UP000445000">
    <property type="component" value="Unassembled WGS sequence"/>
</dbReference>
<organism evidence="1 2">
    <name type="scientific">Steroidobacter agaridevorans</name>
    <dbReference type="NCBI Taxonomy" id="2695856"/>
    <lineage>
        <taxon>Bacteria</taxon>
        <taxon>Pseudomonadati</taxon>
        <taxon>Pseudomonadota</taxon>
        <taxon>Gammaproteobacteria</taxon>
        <taxon>Steroidobacterales</taxon>
        <taxon>Steroidobacteraceae</taxon>
        <taxon>Steroidobacter</taxon>
    </lineage>
</organism>
<gene>
    <name evidence="1" type="ORF">GCM10011487_12610</name>
</gene>
<comment type="caution">
    <text evidence="1">The sequence shown here is derived from an EMBL/GenBank/DDBJ whole genome shotgun (WGS) entry which is preliminary data.</text>
</comment>
<protein>
    <submittedName>
        <fullName evidence="1">Uncharacterized protein</fullName>
    </submittedName>
</protein>
<evidence type="ECO:0000313" key="2">
    <source>
        <dbReference type="Proteomes" id="UP000445000"/>
    </source>
</evidence>
<dbReference type="EMBL" id="BLJN01000001">
    <property type="protein sequence ID" value="GFE79261.1"/>
    <property type="molecule type" value="Genomic_DNA"/>
</dbReference>
<dbReference type="AlphaFoldDB" id="A0A829Y8G0"/>
<sequence length="82" mass="8591">MSGAGTPGMRPERTSGETIALGLDPLNVAVRNLQLAHAVATVAERAATHDMAEVHCLADVFVVVVSLIERGLDALDESEARP</sequence>
<proteinExistence type="predicted"/>
<keyword evidence="2" id="KW-1185">Reference proteome</keyword>
<evidence type="ECO:0000313" key="1">
    <source>
        <dbReference type="EMBL" id="GFE79261.1"/>
    </source>
</evidence>
<reference evidence="2" key="1">
    <citation type="submission" date="2020-01" db="EMBL/GenBank/DDBJ databases">
        <title>'Steroidobacter agaridevorans' sp. nov., agar-degrading bacteria isolated from rhizosphere soils.</title>
        <authorList>
            <person name="Ikenaga M."/>
            <person name="Kataoka M."/>
            <person name="Murouchi A."/>
            <person name="Katsuragi S."/>
            <person name="Sakai M."/>
        </authorList>
    </citation>
    <scope>NUCLEOTIDE SEQUENCE [LARGE SCALE GENOMIC DNA]</scope>
    <source>
        <strain evidence="2">YU21-B</strain>
    </source>
</reference>